<keyword evidence="2" id="KW-1185">Reference proteome</keyword>
<proteinExistence type="predicted"/>
<dbReference type="GO" id="GO:0005739">
    <property type="term" value="C:mitochondrion"/>
    <property type="evidence" value="ECO:0007669"/>
    <property type="project" value="TreeGrafter"/>
</dbReference>
<dbReference type="OrthoDB" id="2831558at2759"/>
<reference evidence="1 2" key="1">
    <citation type="submission" date="2015-04" db="EMBL/GenBank/DDBJ databases">
        <authorList>
            <person name="Heijne W.H."/>
            <person name="Fedorova N.D."/>
            <person name="Nierman W.C."/>
            <person name="Vollebregt A.W."/>
            <person name="Zhao Z."/>
            <person name="Wu L."/>
            <person name="Kumar M."/>
            <person name="Stam H."/>
            <person name="van den Berg M.A."/>
            <person name="Pel H.J."/>
        </authorList>
    </citation>
    <scope>NUCLEOTIDE SEQUENCE [LARGE SCALE GENOMIC DNA]</scope>
    <source>
        <strain evidence="1 2">CBS 393.64</strain>
    </source>
</reference>
<accession>A0A0F4YP78</accession>
<dbReference type="GeneID" id="25318257"/>
<dbReference type="AlphaFoldDB" id="A0A0F4YP78"/>
<organism evidence="1 2">
    <name type="scientific">Rasamsonia emersonii (strain ATCC 16479 / CBS 393.64 / IMI 116815)</name>
    <dbReference type="NCBI Taxonomy" id="1408163"/>
    <lineage>
        <taxon>Eukaryota</taxon>
        <taxon>Fungi</taxon>
        <taxon>Dikarya</taxon>
        <taxon>Ascomycota</taxon>
        <taxon>Pezizomycotina</taxon>
        <taxon>Eurotiomycetes</taxon>
        <taxon>Eurotiomycetidae</taxon>
        <taxon>Eurotiales</taxon>
        <taxon>Trichocomaceae</taxon>
        <taxon>Rasamsonia</taxon>
    </lineage>
</organism>
<comment type="caution">
    <text evidence="1">The sequence shown here is derived from an EMBL/GenBank/DDBJ whole genome shotgun (WGS) entry which is preliminary data.</text>
</comment>
<sequence>MNELQWAKSYARPRMNYYRSMEHPETPDDYISLLSRYLKLAPYLVTNSPSVNGYISGFLTTQISTDAGALGGSSQSTATTGDGKQGMDPLAYYQQLVRERDPVRWATIKAKYRSVRTKPISLAPSCWDREDLFSFRNSLLSVIAHWQDIAPDAGPCPVTFTTKELESHQNEMELIEGISSIMHQLHDEGLIPLGGMVRPEDYQRIREISNQFKQDFINLGEDDRQRALHANVWPY</sequence>
<name>A0A0F4YP78_RASE3</name>
<dbReference type="EMBL" id="LASV01000294">
    <property type="protein sequence ID" value="KKA20059.1"/>
    <property type="molecule type" value="Genomic_DNA"/>
</dbReference>
<dbReference type="InterPro" id="IPR051035">
    <property type="entry name" value="Mito_inheritance_9"/>
</dbReference>
<protein>
    <submittedName>
        <fullName evidence="1">Uncharacterized protein</fullName>
    </submittedName>
</protein>
<evidence type="ECO:0000313" key="2">
    <source>
        <dbReference type="Proteomes" id="UP000053958"/>
    </source>
</evidence>
<dbReference type="PANTHER" id="PTHR36091">
    <property type="entry name" value="ALTERED INHERITANCE OF MITOCHONDRIA PROTEIN 9, MITOCHONDRIAL"/>
    <property type="match status" value="1"/>
</dbReference>
<gene>
    <name evidence="1" type="ORF">T310_5937</name>
</gene>
<dbReference type="Proteomes" id="UP000053958">
    <property type="component" value="Unassembled WGS sequence"/>
</dbReference>
<dbReference type="PANTHER" id="PTHR36091:SF1">
    <property type="entry name" value="ALTERED INHERITANCE OF MITOCHONDRIA PROTEIN 9, MITOCHONDRIAL"/>
    <property type="match status" value="1"/>
</dbReference>
<dbReference type="RefSeq" id="XP_013326671.1">
    <property type="nucleotide sequence ID" value="XM_013471217.1"/>
</dbReference>
<evidence type="ECO:0000313" key="1">
    <source>
        <dbReference type="EMBL" id="KKA20059.1"/>
    </source>
</evidence>